<sequence>MAVIIIKIHGSDITMEQTNEHSRR</sequence>
<name>Q4SBX8_TETNG</name>
<reference evidence="1" key="1">
    <citation type="journal article" date="2004" name="Nature">
        <title>Genome duplication in the teleost fish Tetraodon nigroviridis reveals the early vertebrate proto-karyotype.</title>
        <authorList>
            <person name="Jaillon O."/>
            <person name="Aury J.-M."/>
            <person name="Brunet F."/>
            <person name="Petit J.-L."/>
            <person name="Stange-Thomann N."/>
            <person name="Mauceli E."/>
            <person name="Bouneau L."/>
            <person name="Fischer C."/>
            <person name="Ozouf-Costaz C."/>
            <person name="Bernot A."/>
            <person name="Nicaud S."/>
            <person name="Jaffe D."/>
            <person name="Fisher S."/>
            <person name="Lutfalla G."/>
            <person name="Dossat C."/>
            <person name="Segurens B."/>
            <person name="Dasilva C."/>
            <person name="Salanoubat M."/>
            <person name="Levy M."/>
            <person name="Boudet N."/>
            <person name="Castellano S."/>
            <person name="Anthouard V."/>
            <person name="Jubin C."/>
            <person name="Castelli V."/>
            <person name="Katinka M."/>
            <person name="Vacherie B."/>
            <person name="Biemont C."/>
            <person name="Skalli Z."/>
            <person name="Cattolico L."/>
            <person name="Poulain J."/>
            <person name="De Berardinis V."/>
            <person name="Cruaud C."/>
            <person name="Duprat S."/>
            <person name="Brottier P."/>
            <person name="Coutanceau J.-P."/>
            <person name="Gouzy J."/>
            <person name="Parra G."/>
            <person name="Lardier G."/>
            <person name="Chapple C."/>
            <person name="McKernan K.J."/>
            <person name="McEwan P."/>
            <person name="Bosak S."/>
            <person name="Kellis M."/>
            <person name="Volff J.-N."/>
            <person name="Guigo R."/>
            <person name="Zody M.C."/>
            <person name="Mesirov J."/>
            <person name="Lindblad-Toh K."/>
            <person name="Birren B."/>
            <person name="Nusbaum C."/>
            <person name="Kahn D."/>
            <person name="Robinson-Rechavi M."/>
            <person name="Laudet V."/>
            <person name="Schachter V."/>
            <person name="Quetier F."/>
            <person name="Saurin W."/>
            <person name="Scarpelli C."/>
            <person name="Wincker P."/>
            <person name="Lander E.S."/>
            <person name="Weissenbach J."/>
            <person name="Roest Crollius H."/>
        </authorList>
    </citation>
    <scope>NUCLEOTIDE SEQUENCE [LARGE SCALE GENOMIC DNA]</scope>
</reference>
<dbReference type="AlphaFoldDB" id="Q4SBX8"/>
<accession>Q4SBX8</accession>
<dbReference type="EMBL" id="CAAE01014661">
    <property type="protein sequence ID" value="CAG01854.1"/>
    <property type="molecule type" value="Genomic_DNA"/>
</dbReference>
<dbReference type="KEGG" id="tng:GSTEN00020767G001"/>
<proteinExistence type="predicted"/>
<organism evidence="1">
    <name type="scientific">Tetraodon nigroviridis</name>
    <name type="common">Spotted green pufferfish</name>
    <name type="synonym">Chelonodon nigroviridis</name>
    <dbReference type="NCBI Taxonomy" id="99883"/>
    <lineage>
        <taxon>Eukaryota</taxon>
        <taxon>Metazoa</taxon>
        <taxon>Chordata</taxon>
        <taxon>Craniata</taxon>
        <taxon>Vertebrata</taxon>
        <taxon>Euteleostomi</taxon>
        <taxon>Actinopterygii</taxon>
        <taxon>Neopterygii</taxon>
        <taxon>Teleostei</taxon>
        <taxon>Neoteleostei</taxon>
        <taxon>Acanthomorphata</taxon>
        <taxon>Eupercaria</taxon>
        <taxon>Tetraodontiformes</taxon>
        <taxon>Tetradontoidea</taxon>
        <taxon>Tetraodontidae</taxon>
        <taxon>Tetraodon</taxon>
    </lineage>
</organism>
<protein>
    <submittedName>
        <fullName evidence="1">(spotted green pufferfish) hypothetical protein</fullName>
    </submittedName>
</protein>
<evidence type="ECO:0000313" key="1">
    <source>
        <dbReference type="EMBL" id="CAG01854.1"/>
    </source>
</evidence>
<comment type="caution">
    <text evidence="1">The sequence shown here is derived from an EMBL/GenBank/DDBJ whole genome shotgun (WGS) entry which is preliminary data.</text>
</comment>
<reference evidence="1" key="2">
    <citation type="submission" date="2004-02" db="EMBL/GenBank/DDBJ databases">
        <authorList>
            <consortium name="Genoscope"/>
            <consortium name="Whitehead Institute Centre for Genome Research"/>
        </authorList>
    </citation>
    <scope>NUCLEOTIDE SEQUENCE</scope>
</reference>
<gene>
    <name evidence="1" type="ORF">GSTENG00020767001</name>
</gene>